<feature type="region of interest" description="Disordered" evidence="1">
    <location>
        <begin position="19"/>
        <end position="54"/>
    </location>
</feature>
<gene>
    <name evidence="2" type="ORF">EV652_1202</name>
</gene>
<protein>
    <submittedName>
        <fullName evidence="2">Uncharacterized protein</fullName>
    </submittedName>
</protein>
<accession>A0A4V2RXZ1</accession>
<evidence type="ECO:0000256" key="1">
    <source>
        <dbReference type="SAM" id="MobiDB-lite"/>
    </source>
</evidence>
<comment type="caution">
    <text evidence="2">The sequence shown here is derived from an EMBL/GenBank/DDBJ whole genome shotgun (WGS) entry which is preliminary data.</text>
</comment>
<keyword evidence="3" id="KW-1185">Reference proteome</keyword>
<evidence type="ECO:0000313" key="3">
    <source>
        <dbReference type="Proteomes" id="UP000294508"/>
    </source>
</evidence>
<dbReference type="Proteomes" id="UP000294508">
    <property type="component" value="Unassembled WGS sequence"/>
</dbReference>
<dbReference type="EMBL" id="SLWN01000020">
    <property type="protein sequence ID" value="TCO16509.1"/>
    <property type="molecule type" value="Genomic_DNA"/>
</dbReference>
<proteinExistence type="predicted"/>
<evidence type="ECO:0000313" key="2">
    <source>
        <dbReference type="EMBL" id="TCO16509.1"/>
    </source>
</evidence>
<name>A0A4V2RXZ1_9ACTN</name>
<sequence length="54" mass="5472">MVDPDQVAVVADENLVGTGGAGTATDFLTRDPATADADLDGDGPGRRSGYRHGI</sequence>
<reference evidence="2 3" key="1">
    <citation type="journal article" date="2015" name="Stand. Genomic Sci.">
        <title>Genomic Encyclopedia of Bacterial and Archaeal Type Strains, Phase III: the genomes of soil and plant-associated and newly described type strains.</title>
        <authorList>
            <person name="Whitman W.B."/>
            <person name="Woyke T."/>
            <person name="Klenk H.P."/>
            <person name="Zhou Y."/>
            <person name="Lilburn T.G."/>
            <person name="Beck B.J."/>
            <person name="De Vos P."/>
            <person name="Vandamme P."/>
            <person name="Eisen J.A."/>
            <person name="Garrity G."/>
            <person name="Hugenholtz P."/>
            <person name="Kyrpides N.C."/>
        </authorList>
    </citation>
    <scope>NUCLEOTIDE SEQUENCE [LARGE SCALE GENOMIC DNA]</scope>
    <source>
        <strain evidence="2 3">VKM Ac-2572</strain>
    </source>
</reference>
<dbReference type="AlphaFoldDB" id="A0A4V2RXZ1"/>
<organism evidence="2 3">
    <name type="scientific">Kribbella steppae</name>
    <dbReference type="NCBI Taxonomy" id="2512223"/>
    <lineage>
        <taxon>Bacteria</taxon>
        <taxon>Bacillati</taxon>
        <taxon>Actinomycetota</taxon>
        <taxon>Actinomycetes</taxon>
        <taxon>Propionibacteriales</taxon>
        <taxon>Kribbellaceae</taxon>
        <taxon>Kribbella</taxon>
    </lineage>
</organism>